<feature type="compositionally biased region" description="Basic and acidic residues" evidence="4">
    <location>
        <begin position="382"/>
        <end position="406"/>
    </location>
</feature>
<sequence>MASSALEEKINKIRQQNEEIRRRYEEVEEDKKNAAKLNALVQMVPSTDWPERKEPPEFSNPPKTKLKPTKEKHEYTLQSHAGEGKKIHSFAQGEGPPPDPKYNFLADSEREEPNADYIRENSGNRSHHKATRGSFRKKVGGKESNHKDNKPNKGNYRDESQPGYDAWRAERNRIDEDRISRQRTAEGNWRREWDNDKVHIIDDMVKKSSRPTLGEFTKKDHKDSDRKYHVNNNEYVNYTRAGSHRPHRGSTKNFYSNYENRSHNTYDQHRNNTAIAKTPVSPTSEERTVIATDKSIKVTVNQNNVTKGPMMSVKVNSPSIAGTGRVGPRQRTRVTYSHSDIDAPLSESESFFRQKSFEDKSKGTYFNNQKFSNLKRSHSQKKKENETKYQYHQKKDIKKEDCDGNSYKHYDNEFKSYTQKDQQKSHSIKSSKPSRGNMKITKPDCSSMNVPQKREHSDEVKLEQNSEPNIEHNTKQNLEQNTEHDVAENSNTLQEITSETNETSNMENVQSNVENEITSGVLSTKEAEIEEISLTSISSTDNSDYIIKRDLNKNGMENKDECSDSFVNNITEDLQENSNMSSEVSVPNNIRSNEELTPNESNEVLNNVVEKNTIRLHKDDQQSSKQITKQFINDDCDNIEDEITVQRSIEEVNNSVSLLEDKTHSVIETNNQLVQEELVQEEQLVQKETLNLEKETDLVLENQSESSDKNSENMNSCEIKSENITNSCEIKSENIMNSCEIKSENILNSVNVDENSVGETMEKIEKTDEKEMTEENKTLQ</sequence>
<evidence type="ECO:0000313" key="5">
    <source>
        <dbReference type="EMBL" id="KAK1117031.1"/>
    </source>
</evidence>
<feature type="compositionally biased region" description="Basic and acidic residues" evidence="4">
    <location>
        <begin position="760"/>
        <end position="780"/>
    </location>
</feature>
<comment type="caution">
    <text evidence="5">The sequence shown here is derived from an EMBL/GenBank/DDBJ whole genome shotgun (WGS) entry which is preliminary data.</text>
</comment>
<evidence type="ECO:0000256" key="4">
    <source>
        <dbReference type="SAM" id="MobiDB-lite"/>
    </source>
</evidence>
<feature type="compositionally biased region" description="Basic and acidic residues" evidence="4">
    <location>
        <begin position="140"/>
        <end position="160"/>
    </location>
</feature>
<feature type="region of interest" description="Disordered" evidence="4">
    <location>
        <begin position="753"/>
        <end position="780"/>
    </location>
</feature>
<feature type="compositionally biased region" description="Basic residues" evidence="4">
    <location>
        <begin position="125"/>
        <end position="139"/>
    </location>
</feature>
<dbReference type="InterPro" id="IPR029336">
    <property type="entry name" value="DUF4594"/>
</dbReference>
<feature type="region of interest" description="Disordered" evidence="4">
    <location>
        <begin position="696"/>
        <end position="717"/>
    </location>
</feature>
<proteinExistence type="predicted"/>
<feature type="region of interest" description="Disordered" evidence="4">
    <location>
        <begin position="418"/>
        <end position="482"/>
    </location>
</feature>
<feature type="region of interest" description="Disordered" evidence="4">
    <location>
        <begin position="308"/>
        <end position="341"/>
    </location>
</feature>
<feature type="coiled-coil region" evidence="3">
    <location>
        <begin position="3"/>
        <end position="37"/>
    </location>
</feature>
<dbReference type="Proteomes" id="UP001177670">
    <property type="component" value="Unassembled WGS sequence"/>
</dbReference>
<gene>
    <name evidence="5" type="ORF">K0M31_017079</name>
</gene>
<accession>A0AA40FDK0</accession>
<dbReference type="Pfam" id="PF15266">
    <property type="entry name" value="DUF4594"/>
    <property type="match status" value="1"/>
</dbReference>
<feature type="compositionally biased region" description="Basic and acidic residues" evidence="4">
    <location>
        <begin position="452"/>
        <end position="474"/>
    </location>
</feature>
<feature type="region of interest" description="Disordered" evidence="4">
    <location>
        <begin position="373"/>
        <end position="406"/>
    </location>
</feature>
<dbReference type="AlphaFoldDB" id="A0AA40FDK0"/>
<evidence type="ECO:0000256" key="2">
    <source>
        <dbReference type="ARBA" id="ARBA00023054"/>
    </source>
</evidence>
<keyword evidence="2 3" id="KW-0175">Coiled coil</keyword>
<keyword evidence="6" id="KW-1185">Reference proteome</keyword>
<name>A0AA40FDK0_9HYME</name>
<feature type="compositionally biased region" description="Basic and acidic residues" evidence="4">
    <location>
        <begin position="107"/>
        <end position="119"/>
    </location>
</feature>
<dbReference type="EMBL" id="JAHYIQ010000057">
    <property type="protein sequence ID" value="KAK1117031.1"/>
    <property type="molecule type" value="Genomic_DNA"/>
</dbReference>
<keyword evidence="1" id="KW-0597">Phosphoprotein</keyword>
<reference evidence="5" key="1">
    <citation type="submission" date="2021-10" db="EMBL/GenBank/DDBJ databases">
        <title>Melipona bicolor Genome sequencing and assembly.</title>
        <authorList>
            <person name="Araujo N.S."/>
            <person name="Arias M.C."/>
        </authorList>
    </citation>
    <scope>NUCLEOTIDE SEQUENCE</scope>
    <source>
        <strain evidence="5">USP_2M_L1-L4_2017</strain>
        <tissue evidence="5">Whole body</tissue>
    </source>
</reference>
<evidence type="ECO:0000256" key="3">
    <source>
        <dbReference type="SAM" id="Coils"/>
    </source>
</evidence>
<organism evidence="5 6">
    <name type="scientific">Melipona bicolor</name>
    <dbReference type="NCBI Taxonomy" id="60889"/>
    <lineage>
        <taxon>Eukaryota</taxon>
        <taxon>Metazoa</taxon>
        <taxon>Ecdysozoa</taxon>
        <taxon>Arthropoda</taxon>
        <taxon>Hexapoda</taxon>
        <taxon>Insecta</taxon>
        <taxon>Pterygota</taxon>
        <taxon>Neoptera</taxon>
        <taxon>Endopterygota</taxon>
        <taxon>Hymenoptera</taxon>
        <taxon>Apocrita</taxon>
        <taxon>Aculeata</taxon>
        <taxon>Apoidea</taxon>
        <taxon>Anthophila</taxon>
        <taxon>Apidae</taxon>
        <taxon>Melipona</taxon>
    </lineage>
</organism>
<evidence type="ECO:0000256" key="1">
    <source>
        <dbReference type="ARBA" id="ARBA00022553"/>
    </source>
</evidence>
<feature type="region of interest" description="Disordered" evidence="4">
    <location>
        <begin position="44"/>
        <end position="164"/>
    </location>
</feature>
<protein>
    <submittedName>
        <fullName evidence="5">Uncharacterized protein</fullName>
    </submittedName>
</protein>
<evidence type="ECO:0000313" key="6">
    <source>
        <dbReference type="Proteomes" id="UP001177670"/>
    </source>
</evidence>